<evidence type="ECO:0000256" key="9">
    <source>
        <dbReference type="ARBA" id="ARBA00093467"/>
    </source>
</evidence>
<keyword evidence="6" id="KW-0238">DNA-binding</keyword>
<keyword evidence="1" id="KW-0547">Nucleotide-binding</keyword>
<dbReference type="RefSeq" id="WP_164211930.1">
    <property type="nucleotide sequence ID" value="NZ_JAAGSC010000043.1"/>
</dbReference>
<dbReference type="Pfam" id="PF00271">
    <property type="entry name" value="Helicase_C"/>
    <property type="match status" value="1"/>
</dbReference>
<dbReference type="SMART" id="SM00490">
    <property type="entry name" value="HELICc"/>
    <property type="match status" value="1"/>
</dbReference>
<feature type="domain" description="Helicase ATP-binding" evidence="11">
    <location>
        <begin position="29"/>
        <end position="207"/>
    </location>
</feature>
<evidence type="ECO:0000256" key="8">
    <source>
        <dbReference type="ARBA" id="ARBA00023235"/>
    </source>
</evidence>
<dbReference type="GO" id="GO:0005524">
    <property type="term" value="F:ATP binding"/>
    <property type="evidence" value="ECO:0007669"/>
    <property type="project" value="UniProtKB-KW"/>
</dbReference>
<dbReference type="PROSITE" id="PS51194">
    <property type="entry name" value="HELICASE_CTER"/>
    <property type="match status" value="1"/>
</dbReference>
<dbReference type="AlphaFoldDB" id="A0A845V0F5"/>
<dbReference type="InterPro" id="IPR052511">
    <property type="entry name" value="ATP-dep_Helicase"/>
</dbReference>
<keyword evidence="3" id="KW-0378">Hydrolase</keyword>
<sequence length="823" mass="90657">MNRPEPMRRLETLFAERGWPVFDYQRRAWAAYTQGQSGLIHAPTGSGKTLAAWGGPLLEAMDSPPAALSYLWITPLRALAVDTAASLNRALADLGLDWSVALRTGDTGSAERARLNRQPPPALVTTPESLSLMLSYADSARRLGRLRAVIVDEWHELLGSKRGVLLELALARLRALNPGLRSWGLSATLGNVDEAMAVLLGPAGQGQCIAGDVERRIEIDTLLPQTLERFPQAGRSGLHQLPGVLQALDRADSTLLFTNTRSQAELWFRAIESVVPWPEQVRLHHGSIDRKQRLETETLLRDGRLRCVVATSSLDLGVDFSPVDQVIQVGSPKGIARLIQRAGRSGHRPGQPSRLLCVPTHALEVLEIAAARRQVQQRRVEARRPLAGSLDVAAQHLVSCALGGGFRAEAMYRELRDTHAYADLDRERWGWLLDFITRGGPALQAYPGFQRVVEQDGLYRVSDRRIAAMHRMSVGTISADGHLQVRFVKGGSLGQIEERFLTRLQPGDHFLFAGRLLRLERIRDLVAYVRLGKTGRPAVPRWAGGRLPLSTLLADAMLELLAAAGDGQAMADELTPLLPLLTRQARQSALPGPDRLVVEQTTSREGAHLYLFPFAGRLVHEGLAALLAWRIARAEPRSFSMTVNDYGIELVSDRPVALDPTRLRAWLSPEHLADDIVASLNAAEMARHRFRDIARVAGLVFQGYPGRQKRARQLQASSGLMFDMLSEHDPDNLLLAQARTEVLEAEMELTRLRATLARIERQAILICPTERLSPLAFPLWADRLRGQLSTEDFQARVERMLARLERGAAATGAPISLAGAAPG</sequence>
<dbReference type="InterPro" id="IPR013701">
    <property type="entry name" value="Lhr-like_DEAD/DEAH_assoc"/>
</dbReference>
<evidence type="ECO:0000256" key="7">
    <source>
        <dbReference type="ARBA" id="ARBA00023204"/>
    </source>
</evidence>
<dbReference type="CDD" id="cd18796">
    <property type="entry name" value="SF2_C_LHR"/>
    <property type="match status" value="1"/>
</dbReference>
<dbReference type="EMBL" id="JAAGSC010000043">
    <property type="protein sequence ID" value="NDY96538.1"/>
    <property type="molecule type" value="Genomic_DNA"/>
</dbReference>
<dbReference type="PIRSF" id="PIRSF037307">
    <property type="entry name" value="Lhr-like_helic_prd"/>
    <property type="match status" value="1"/>
</dbReference>
<dbReference type="InterPro" id="IPR027417">
    <property type="entry name" value="P-loop_NTPase"/>
</dbReference>
<dbReference type="PANTHER" id="PTHR47962">
    <property type="entry name" value="ATP-DEPENDENT HELICASE LHR-RELATED-RELATED"/>
    <property type="match status" value="1"/>
</dbReference>
<evidence type="ECO:0000256" key="2">
    <source>
        <dbReference type="ARBA" id="ARBA00022763"/>
    </source>
</evidence>
<feature type="coiled-coil region" evidence="10">
    <location>
        <begin position="735"/>
        <end position="762"/>
    </location>
</feature>
<keyword evidence="13" id="KW-0436">Ligase</keyword>
<dbReference type="GO" id="GO:0016874">
    <property type="term" value="F:ligase activity"/>
    <property type="evidence" value="ECO:0007669"/>
    <property type="project" value="UniProtKB-KW"/>
</dbReference>
<evidence type="ECO:0000313" key="13">
    <source>
        <dbReference type="EMBL" id="NDY96538.1"/>
    </source>
</evidence>
<dbReference type="Pfam" id="PF00270">
    <property type="entry name" value="DEAD"/>
    <property type="match status" value="1"/>
</dbReference>
<dbReference type="SMART" id="SM00487">
    <property type="entry name" value="DEXDc"/>
    <property type="match status" value="1"/>
</dbReference>
<dbReference type="InterPro" id="IPR017170">
    <property type="entry name" value="Lhr-like"/>
</dbReference>
<evidence type="ECO:0000256" key="6">
    <source>
        <dbReference type="ARBA" id="ARBA00023125"/>
    </source>
</evidence>
<dbReference type="InterPro" id="IPR026362">
    <property type="entry name" value="DEXH_lig_assoc"/>
</dbReference>
<keyword evidence="5" id="KW-0067">ATP-binding</keyword>
<proteinExistence type="inferred from homology"/>
<reference evidence="13 14" key="1">
    <citation type="submission" date="2020-02" db="EMBL/GenBank/DDBJ databases">
        <authorList>
            <person name="Zhang X.-Y."/>
        </authorList>
    </citation>
    <scope>NUCLEOTIDE SEQUENCE [LARGE SCALE GENOMIC DNA]</scope>
    <source>
        <strain evidence="13 14">C33</strain>
    </source>
</reference>
<evidence type="ECO:0000259" key="12">
    <source>
        <dbReference type="PROSITE" id="PS51194"/>
    </source>
</evidence>
<dbReference type="Gene3D" id="3.40.50.300">
    <property type="entry name" value="P-loop containing nucleotide triphosphate hydrolases"/>
    <property type="match status" value="2"/>
</dbReference>
<dbReference type="NCBIfam" id="TIGR04121">
    <property type="entry name" value="DEXH_lig_assoc"/>
    <property type="match status" value="1"/>
</dbReference>
<dbReference type="Pfam" id="PF08494">
    <property type="entry name" value="DEAD_assoc"/>
    <property type="match status" value="1"/>
</dbReference>
<dbReference type="InterPro" id="IPR011545">
    <property type="entry name" value="DEAD/DEAH_box_helicase_dom"/>
</dbReference>
<evidence type="ECO:0000256" key="4">
    <source>
        <dbReference type="ARBA" id="ARBA00022806"/>
    </source>
</evidence>
<dbReference type="GO" id="GO:0003677">
    <property type="term" value="F:DNA binding"/>
    <property type="evidence" value="ECO:0007669"/>
    <property type="project" value="UniProtKB-KW"/>
</dbReference>
<gene>
    <name evidence="13" type="ORF">G3I74_12430</name>
</gene>
<evidence type="ECO:0000256" key="10">
    <source>
        <dbReference type="SAM" id="Coils"/>
    </source>
</evidence>
<dbReference type="GO" id="GO:0004386">
    <property type="term" value="F:helicase activity"/>
    <property type="evidence" value="ECO:0007669"/>
    <property type="project" value="UniProtKB-KW"/>
</dbReference>
<keyword evidence="7" id="KW-0234">DNA repair</keyword>
<dbReference type="InterPro" id="IPR045628">
    <property type="entry name" value="Lhr_WH_dom"/>
</dbReference>
<comment type="caution">
    <text evidence="13">The sequence shown here is derived from an EMBL/GenBank/DDBJ whole genome shotgun (WGS) entry which is preliminary data.</text>
</comment>
<evidence type="ECO:0000256" key="5">
    <source>
        <dbReference type="ARBA" id="ARBA00022840"/>
    </source>
</evidence>
<dbReference type="GO" id="GO:0006281">
    <property type="term" value="P:DNA repair"/>
    <property type="evidence" value="ECO:0007669"/>
    <property type="project" value="UniProtKB-KW"/>
</dbReference>
<accession>A0A845V0F5</accession>
<feature type="domain" description="Helicase C-terminal" evidence="12">
    <location>
        <begin position="243"/>
        <end position="398"/>
    </location>
</feature>
<keyword evidence="4" id="KW-0347">Helicase</keyword>
<dbReference type="Proteomes" id="UP000484885">
    <property type="component" value="Unassembled WGS sequence"/>
</dbReference>
<evidence type="ECO:0000259" key="11">
    <source>
        <dbReference type="PROSITE" id="PS51192"/>
    </source>
</evidence>
<keyword evidence="10" id="KW-0175">Coiled coil</keyword>
<keyword evidence="8" id="KW-0413">Isomerase</keyword>
<protein>
    <submittedName>
        <fullName evidence="13">Ligase-associated DNA damage response DEXH box helicase</fullName>
    </submittedName>
</protein>
<comment type="similarity">
    <text evidence="9">Belongs to the Lhr helicase family. Lhr-Core subfamily.</text>
</comment>
<keyword evidence="14" id="KW-1185">Reference proteome</keyword>
<evidence type="ECO:0000313" key="14">
    <source>
        <dbReference type="Proteomes" id="UP000484885"/>
    </source>
</evidence>
<dbReference type="PROSITE" id="PS51192">
    <property type="entry name" value="HELICASE_ATP_BIND_1"/>
    <property type="match status" value="1"/>
</dbReference>
<name>A0A845V0F5_9GAMM</name>
<evidence type="ECO:0000256" key="3">
    <source>
        <dbReference type="ARBA" id="ARBA00022801"/>
    </source>
</evidence>
<dbReference type="GO" id="GO:0016887">
    <property type="term" value="F:ATP hydrolysis activity"/>
    <property type="evidence" value="ECO:0007669"/>
    <property type="project" value="TreeGrafter"/>
</dbReference>
<dbReference type="InterPro" id="IPR001650">
    <property type="entry name" value="Helicase_C-like"/>
</dbReference>
<dbReference type="PANTHER" id="PTHR47962:SF3">
    <property type="entry name" value="LARGE ATP-DEPENDENT HELICASE-RELATED PROTEIN"/>
    <property type="match status" value="1"/>
</dbReference>
<dbReference type="Pfam" id="PF19306">
    <property type="entry name" value="WHD_Lhr"/>
    <property type="match status" value="1"/>
</dbReference>
<evidence type="ECO:0000256" key="1">
    <source>
        <dbReference type="ARBA" id="ARBA00022741"/>
    </source>
</evidence>
<keyword evidence="2" id="KW-0227">DNA damage</keyword>
<dbReference type="SUPFAM" id="SSF52540">
    <property type="entry name" value="P-loop containing nucleoside triphosphate hydrolases"/>
    <property type="match status" value="1"/>
</dbReference>
<organism evidence="13 14">
    <name type="scientific">Wenzhouxiangella limi</name>
    <dbReference type="NCBI Taxonomy" id="2707351"/>
    <lineage>
        <taxon>Bacteria</taxon>
        <taxon>Pseudomonadati</taxon>
        <taxon>Pseudomonadota</taxon>
        <taxon>Gammaproteobacteria</taxon>
        <taxon>Chromatiales</taxon>
        <taxon>Wenzhouxiangellaceae</taxon>
        <taxon>Wenzhouxiangella</taxon>
    </lineage>
</organism>
<dbReference type="InterPro" id="IPR014001">
    <property type="entry name" value="Helicase_ATP-bd"/>
</dbReference>